<accession>A0AA96DEA6</accession>
<dbReference type="REBASE" id="883670">
    <property type="entry name" value="S2.AspLEO70ORF5095P"/>
</dbReference>
<dbReference type="EMBL" id="CP134850">
    <property type="protein sequence ID" value="WNL21278.1"/>
    <property type="molecule type" value="Genomic_DNA"/>
</dbReference>
<evidence type="ECO:0000313" key="10">
    <source>
        <dbReference type="EMBL" id="WNL26548.1"/>
    </source>
</evidence>
<dbReference type="GO" id="GO:0003677">
    <property type="term" value="F:DNA binding"/>
    <property type="evidence" value="ECO:0007669"/>
    <property type="project" value="UniProtKB-KW"/>
</dbReference>
<dbReference type="Pfam" id="PF01420">
    <property type="entry name" value="Methylase_S"/>
    <property type="match status" value="2"/>
</dbReference>
<dbReference type="InterPro" id="IPR000055">
    <property type="entry name" value="Restrct_endonuc_typeI_TRD"/>
</dbReference>
<feature type="domain" description="Type I restriction modification DNA specificity" evidence="4">
    <location>
        <begin position="1"/>
        <end position="180"/>
    </location>
</feature>
<dbReference type="AlphaFoldDB" id="A0AA96DEA6"/>
<reference evidence="5" key="2">
    <citation type="submission" date="2023-09" db="EMBL/GenBank/DDBJ databases">
        <title>Characterization of Arcobacter Isolates from Retail Chicken Sold in Supermarkets in Tbilisi, Georgia.</title>
        <authorList>
            <person name="Matthias R."/>
            <person name="Zautner A.E."/>
        </authorList>
    </citation>
    <scope>NUCLEOTIDE SEQUENCE</scope>
    <source>
        <strain evidence="6">LEO 108</strain>
        <strain evidence="5">LEO 109</strain>
    </source>
</reference>
<keyword evidence="2" id="KW-0680">Restriction system</keyword>
<evidence type="ECO:0000313" key="9">
    <source>
        <dbReference type="EMBL" id="WNL22562.1"/>
    </source>
</evidence>
<evidence type="ECO:0000256" key="3">
    <source>
        <dbReference type="ARBA" id="ARBA00023125"/>
    </source>
</evidence>
<dbReference type="CDD" id="cd17516">
    <property type="entry name" value="RMtype1_S_HinAWORF1578P-TRD2-CR2_like"/>
    <property type="match status" value="1"/>
</dbReference>
<dbReference type="CDD" id="cd17254">
    <property type="entry name" value="RMtype1_S_FclI-TRD1-CR1_like"/>
    <property type="match status" value="1"/>
</dbReference>
<dbReference type="GO" id="GO:0016787">
    <property type="term" value="F:hydrolase activity"/>
    <property type="evidence" value="ECO:0007669"/>
    <property type="project" value="UniProtKB-KW"/>
</dbReference>
<keyword evidence="10" id="KW-0378">Hydrolase</keyword>
<evidence type="ECO:0000313" key="7">
    <source>
        <dbReference type="EMBL" id="WNL19139.1"/>
    </source>
</evidence>
<evidence type="ECO:0000259" key="4">
    <source>
        <dbReference type="Pfam" id="PF01420"/>
    </source>
</evidence>
<evidence type="ECO:0000256" key="1">
    <source>
        <dbReference type="ARBA" id="ARBA00010923"/>
    </source>
</evidence>
<dbReference type="EMBL" id="CP134849">
    <property type="protein sequence ID" value="WNL19139.1"/>
    <property type="molecule type" value="Genomic_DNA"/>
</dbReference>
<protein>
    <submittedName>
        <fullName evidence="10">Restriction endonuclease subunit S</fullName>
        <ecNumber evidence="10">3.1.21.-</ecNumber>
    </submittedName>
</protein>
<dbReference type="GO" id="GO:0009307">
    <property type="term" value="P:DNA restriction-modification system"/>
    <property type="evidence" value="ECO:0007669"/>
    <property type="project" value="UniProtKB-KW"/>
</dbReference>
<dbReference type="REBASE" id="764303">
    <property type="entry name" value="S2.AspLEO109ORF6270P"/>
</dbReference>
<evidence type="ECO:0000256" key="2">
    <source>
        <dbReference type="ARBA" id="ARBA00022747"/>
    </source>
</evidence>
<dbReference type="InterPro" id="IPR052021">
    <property type="entry name" value="Type-I_RS_S_subunit"/>
</dbReference>
<organism evidence="10">
    <name type="scientific">Arcobacter sp. AZ-2023</name>
    <dbReference type="NCBI Taxonomy" id="3074453"/>
    <lineage>
        <taxon>Bacteria</taxon>
        <taxon>Pseudomonadati</taxon>
        <taxon>Campylobacterota</taxon>
        <taxon>Epsilonproteobacteria</taxon>
        <taxon>Campylobacterales</taxon>
        <taxon>Arcobacteraceae</taxon>
        <taxon>Arcobacter</taxon>
    </lineage>
</organism>
<dbReference type="EMBL" id="CP134852">
    <property type="protein sequence ID" value="WNL26548.1"/>
    <property type="molecule type" value="Genomic_DNA"/>
</dbReference>
<dbReference type="InterPro" id="IPR044946">
    <property type="entry name" value="Restrct_endonuc_typeI_TRD_sf"/>
</dbReference>
<dbReference type="GO" id="GO:0004519">
    <property type="term" value="F:endonuclease activity"/>
    <property type="evidence" value="ECO:0007669"/>
    <property type="project" value="UniProtKB-KW"/>
</dbReference>
<sequence length="386" mass="44283">MSSWKECKLGELGNVITGKTPSSNNPEDWGFEMPFVTPSDYKNYGKYALSSERKLSNYGISRLRNKVLVENSIMVTCIGSDMGKVVMNKIPVITNQQINSIIPNLKIVDSDFLYYRLVSLYETLRVYGSDGTAVPIVNKTDFENIETEIPPLEEQKAIAEVLSGFDDKIDLLHRQNQTLESLVQTFFRQWFIEEAKEEWEEKPLSKIADFLNGLACQKFPPKNDIDKLPVLKIKDLKDGVSENSDYATSDVKPEYIVNNGDVIFAWSASLMVKIWDGEQCVLNQHLFKVTSKDFPKWFYYQWCKYHLDNFIDIASEHATTMGHIKRGDLDEAMCIIPSSEELVKMNEQISPIFEKLEINSKQIKSLEKMRDTLLQKLLSGEVRVEI</sequence>
<dbReference type="Gene3D" id="3.90.220.20">
    <property type="entry name" value="DNA methylase specificity domains"/>
    <property type="match status" value="2"/>
</dbReference>
<dbReference type="REBASE" id="883672">
    <property type="entry name" value="S2.AspLEO99ORF40P"/>
</dbReference>
<dbReference type="SUPFAM" id="SSF116734">
    <property type="entry name" value="DNA methylase specificity domain"/>
    <property type="match status" value="2"/>
</dbReference>
<evidence type="ECO:0000313" key="6">
    <source>
        <dbReference type="EMBL" id="WNL14978.1"/>
    </source>
</evidence>
<feature type="domain" description="Type I restriction modification DNA specificity" evidence="4">
    <location>
        <begin position="197"/>
        <end position="367"/>
    </location>
</feature>
<proteinExistence type="inferred from homology"/>
<dbReference type="PANTHER" id="PTHR30408:SF12">
    <property type="entry name" value="TYPE I RESTRICTION ENZYME MJAVIII SPECIFICITY SUBUNIT"/>
    <property type="match status" value="1"/>
</dbReference>
<dbReference type="EC" id="3.1.21.-" evidence="10"/>
<dbReference type="REBASE" id="763442">
    <property type="entry name" value="S.AspLEO70ORF5095P"/>
</dbReference>
<evidence type="ECO:0000313" key="5">
    <source>
        <dbReference type="EMBL" id="WNL11537.1"/>
    </source>
</evidence>
<dbReference type="Gene3D" id="1.10.287.1120">
    <property type="entry name" value="Bipartite methylase S protein"/>
    <property type="match status" value="1"/>
</dbReference>
<keyword evidence="10" id="KW-0255">Endonuclease</keyword>
<dbReference type="EMBL" id="CP134844">
    <property type="protein sequence ID" value="WNL11537.1"/>
    <property type="molecule type" value="Genomic_DNA"/>
</dbReference>
<dbReference type="EMBL" id="CP134851">
    <property type="protein sequence ID" value="WNL22562.1"/>
    <property type="molecule type" value="Genomic_DNA"/>
</dbReference>
<dbReference type="EMBL" id="CP134845">
    <property type="protein sequence ID" value="WNL14978.1"/>
    <property type="molecule type" value="Genomic_DNA"/>
</dbReference>
<gene>
    <name evidence="6" type="ORF">RJG51_02005</name>
    <name evidence="5" type="ORF">RJG52_06260</name>
    <name evidence="7" type="ORF">RJG53_00050</name>
    <name evidence="9" type="ORF">RJG55_06265</name>
    <name evidence="8" type="ORF">RJG56_11110</name>
    <name evidence="10" type="ORF">RJG57_05105</name>
</gene>
<dbReference type="REBASE" id="763505">
    <property type="entry name" value="S.AspLEO99ORF40P"/>
</dbReference>
<keyword evidence="3" id="KW-0238">DNA-binding</keyword>
<dbReference type="REBASE" id="764297">
    <property type="entry name" value="S2.AspLEO74ORF6275P"/>
</dbReference>
<dbReference type="REBASE" id="764268">
    <property type="entry name" value="S2.AspLEO108ORF2015P"/>
</dbReference>
<evidence type="ECO:0000313" key="8">
    <source>
        <dbReference type="EMBL" id="WNL21278.1"/>
    </source>
</evidence>
<comment type="similarity">
    <text evidence="1">Belongs to the type-I restriction system S methylase family.</text>
</comment>
<dbReference type="REBASE" id="764376">
    <property type="entry name" value="S2.AspLEO79ORF11100P"/>
</dbReference>
<keyword evidence="10" id="KW-0540">Nuclease</keyword>
<dbReference type="PANTHER" id="PTHR30408">
    <property type="entry name" value="TYPE-1 RESTRICTION ENZYME ECOKI SPECIFICITY PROTEIN"/>
    <property type="match status" value="1"/>
</dbReference>
<reference evidence="10" key="1">
    <citation type="submission" date="2023-09" db="EMBL/GenBank/DDBJ databases">
        <title>Arcobacter tbilisiensis sp. nov. isolated from chicken meat in Tbilisi, Georgia.</title>
        <authorList>
            <person name="Matthias R."/>
            <person name="Zautner A.E."/>
        </authorList>
    </citation>
    <scope>NUCLEOTIDE SEQUENCE</scope>
    <source>
        <strain evidence="10">LEO 70</strain>
        <strain evidence="9">LEO 74</strain>
        <strain evidence="8">LEO 79</strain>
        <strain evidence="7">LEO 99</strain>
    </source>
</reference>
<name>A0AA96DEA6_9BACT</name>